<dbReference type="InterPro" id="IPR036397">
    <property type="entry name" value="RNaseH_sf"/>
</dbReference>
<dbReference type="AlphaFoldDB" id="A0A498QKB5"/>
<evidence type="ECO:0000313" key="3">
    <source>
        <dbReference type="EMBL" id="VBA45484.1"/>
    </source>
</evidence>
<dbReference type="EMBL" id="UPHQ01000293">
    <property type="protein sequence ID" value="VBA45484.1"/>
    <property type="molecule type" value="Genomic_DNA"/>
</dbReference>
<dbReference type="EMBL" id="UPHQ01000175">
    <property type="protein sequence ID" value="VBA41172.1"/>
    <property type="molecule type" value="Genomic_DNA"/>
</dbReference>
<gene>
    <name evidence="2" type="ORF">LAUMK13_03429</name>
    <name evidence="3" type="ORF">LAUMK13_05483</name>
</gene>
<dbReference type="Pfam" id="PF13358">
    <property type="entry name" value="DDE_3"/>
    <property type="match status" value="1"/>
</dbReference>
<sequence>MSGALAYRPDASQAALVFQIKQGSYNTDSLIEFLTDLHAHFSGDKITLIWDNLPSHKSKAMTAWIAGQRQWLTVERLPGYAHDLNPIEMVWGNVKTVELANLCPDTIDEAHAATESGLNRVGSNYDLCFAFLAHAGLSLRP</sequence>
<dbReference type="InterPro" id="IPR038717">
    <property type="entry name" value="Tc1-like_DDE_dom"/>
</dbReference>
<organism evidence="3 4">
    <name type="scientific">Mycobacterium innocens</name>
    <dbReference type="NCBI Taxonomy" id="2341083"/>
    <lineage>
        <taxon>Bacteria</taxon>
        <taxon>Bacillati</taxon>
        <taxon>Actinomycetota</taxon>
        <taxon>Actinomycetes</taxon>
        <taxon>Mycobacteriales</taxon>
        <taxon>Mycobacteriaceae</taxon>
        <taxon>Mycobacterium</taxon>
    </lineage>
</organism>
<feature type="domain" description="Tc1-like transposase DDE" evidence="1">
    <location>
        <begin position="14"/>
        <end position="96"/>
    </location>
</feature>
<evidence type="ECO:0000313" key="2">
    <source>
        <dbReference type="EMBL" id="VBA41172.1"/>
    </source>
</evidence>
<proteinExistence type="predicted"/>
<name>A0A498QKB5_9MYCO</name>
<evidence type="ECO:0000313" key="4">
    <source>
        <dbReference type="Proteomes" id="UP000267289"/>
    </source>
</evidence>
<evidence type="ECO:0000259" key="1">
    <source>
        <dbReference type="Pfam" id="PF13358"/>
    </source>
</evidence>
<reference evidence="3 4" key="1">
    <citation type="submission" date="2018-09" db="EMBL/GenBank/DDBJ databases">
        <authorList>
            <person name="Tagini F."/>
        </authorList>
    </citation>
    <scope>NUCLEOTIDE SEQUENCE [LARGE SCALE GENOMIC DNA]</scope>
    <source>
        <strain evidence="3 4">MK13</strain>
    </source>
</reference>
<dbReference type="Gene3D" id="3.30.420.10">
    <property type="entry name" value="Ribonuclease H-like superfamily/Ribonuclease H"/>
    <property type="match status" value="1"/>
</dbReference>
<accession>A0A498QKB5</accession>
<dbReference type="GO" id="GO:0003676">
    <property type="term" value="F:nucleic acid binding"/>
    <property type="evidence" value="ECO:0007669"/>
    <property type="project" value="InterPro"/>
</dbReference>
<dbReference type="Proteomes" id="UP000267289">
    <property type="component" value="Unassembled WGS sequence"/>
</dbReference>
<protein>
    <recommendedName>
        <fullName evidence="1">Tc1-like transposase DDE domain-containing protein</fullName>
    </recommendedName>
</protein>
<keyword evidence="4" id="KW-1185">Reference proteome</keyword>